<dbReference type="SUPFAM" id="SSF50998">
    <property type="entry name" value="Quinoprotein alcohol dehydrogenase-like"/>
    <property type="match status" value="1"/>
</dbReference>
<gene>
    <name evidence="1" type="ORF">DHA2_151457</name>
</gene>
<name>V6TET9_GIAIN</name>
<dbReference type="VEuPathDB" id="GiardiaDB:GL50803_0014949"/>
<dbReference type="InterPro" id="IPR011047">
    <property type="entry name" value="Quinoprotein_ADH-like_sf"/>
</dbReference>
<reference evidence="1 2" key="2">
    <citation type="journal article" date="2013" name="Genome Biol. Evol.">
        <title>Genome sequencing of Giardia lamblia genotypes A2 and B isolates (DH and GS) and comparative analysis with the genomes of genotypes A1 and E (WB and Pig).</title>
        <authorList>
            <person name="Adam R.D."/>
            <person name="Dahlstrom E.W."/>
            <person name="Martens C.A."/>
            <person name="Bruno D.P."/>
            <person name="Barbian K.D."/>
            <person name="Ricklefs S.M."/>
            <person name="Hernandez M.M."/>
            <person name="Narla N.P."/>
            <person name="Patel R.B."/>
            <person name="Porcella S.F."/>
            <person name="Nash T.E."/>
        </authorList>
    </citation>
    <scope>NUCLEOTIDE SEQUENCE [LARGE SCALE GENOMIC DNA]</scope>
    <source>
        <strain evidence="1 2">DH</strain>
    </source>
</reference>
<dbReference type="AlphaFoldDB" id="V6TET9"/>
<dbReference type="VEuPathDB" id="GiardiaDB:GL50581_866"/>
<evidence type="ECO:0000313" key="1">
    <source>
        <dbReference type="EMBL" id="ESU37164.1"/>
    </source>
</evidence>
<organism evidence="1 2">
    <name type="scientific">Giardia intestinalis</name>
    <name type="common">Giardia lamblia</name>
    <dbReference type="NCBI Taxonomy" id="5741"/>
    <lineage>
        <taxon>Eukaryota</taxon>
        <taxon>Metamonada</taxon>
        <taxon>Diplomonadida</taxon>
        <taxon>Hexamitidae</taxon>
        <taxon>Giardiinae</taxon>
        <taxon>Giardia</taxon>
    </lineage>
</organism>
<comment type="caution">
    <text evidence="1">The sequence shown here is derived from an EMBL/GenBank/DDBJ whole genome shotgun (WGS) entry which is preliminary data.</text>
</comment>
<proteinExistence type="predicted"/>
<accession>V6TET9</accession>
<dbReference type="VEuPathDB" id="GiardiaDB:DHA2_151457"/>
<evidence type="ECO:0000313" key="2">
    <source>
        <dbReference type="Proteomes" id="UP000018320"/>
    </source>
</evidence>
<dbReference type="VEuPathDB" id="GiardiaDB:QR46_2934"/>
<sequence length="789" mass="87999">MQIGCVGPAVPTLFPIDLHMHSAEIYAEPDISVPRLSPVAEAGRVYFRVGKEVIYWCSKTGVFGSLCEHASSVICIAAGSGRIYSADESSIFCWDLNTHTKLTEISVKNTALLWACGDILLIIGMHFARSYKLSENILSLFHDLPLAPQMTLGTIISAGVVQTDTLYSYFLVVQVQEDQEIDNYVHIWTTRSPFNHASSAAQSRMAMRDVFPQFTEHVERTDLPLLTDLELRSVKARYRQHLTVQSASIPCDQSNSMVQLTSDKTLSASSRQLPGTRGRTVLDVRVLLSNHVLCVCKDMLYLYGSDWSILSRKDLAGDTVLASYIHLENNYLVVGHVSGYVSIYNCTSLALITTLDLRQHARVNGAILAVAFLDINSYPNVFVVFRIGAVFLGDIASRSIAPCLGLCTHPAFIIPFRDLCLVTTGTTTLRIISFQTSFSPKLHVYVPRSFFLEPSFHGPCLDFVIDPYYQHYAFIVTDTHLILLEALMHRPDESRSMESYFRLKHIRKCSKKGLTFDSNSYQAGCFVAGPLAPTQKDLSQNAVLMNQEENMPLWICLLTDQELHLLSVPALDSLAAYSFFSRKCTFNALTSFLACDRGVAYGDYLLLSTRYQKSVSVLATTAEPPYIRVCGVYSLAFMTLSCAAVHPSSMYTVIVHDVGVALYTLPDCKLVSVSAHKIFDEGEHTIYFDPVGAYFLVSTVFHKHNASTLTIYEFGTGSVHCSLDFNGRIRQIVFSSDVHAILSDDRGNMYELLYDIPMIAVITDMKKHLKSSNNSVTYLWAAMDDVKWD</sequence>
<reference evidence="2" key="1">
    <citation type="submission" date="2012-02" db="EMBL/GenBank/DDBJ databases">
        <title>Genome sequencing of Giardia lamblia Genotypes A2 and B isolates (DH and GS) and comparative analysis with the genomes of Genotypes A1 and E (WB and Pig).</title>
        <authorList>
            <person name="Adam R."/>
            <person name="Dahlstrom E."/>
            <person name="Martens C."/>
            <person name="Bruno D."/>
            <person name="Barbian K."/>
            <person name="Porcella S.F."/>
            <person name="Nash T."/>
        </authorList>
    </citation>
    <scope>NUCLEOTIDE SEQUENCE</scope>
    <source>
        <strain evidence="2">DH</strain>
    </source>
</reference>
<dbReference type="Proteomes" id="UP000018320">
    <property type="component" value="Unassembled WGS sequence"/>
</dbReference>
<protein>
    <submittedName>
        <fullName evidence="1">Uncharacterized protein</fullName>
    </submittedName>
</protein>
<dbReference type="EMBL" id="AHGT01000032">
    <property type="protein sequence ID" value="ESU37164.1"/>
    <property type="molecule type" value="Genomic_DNA"/>
</dbReference>